<dbReference type="PANTHER" id="PTHR24359">
    <property type="entry name" value="SERINE/THREONINE-PROTEIN KINASE SBK1"/>
    <property type="match status" value="1"/>
</dbReference>
<dbReference type="Pfam" id="PF00069">
    <property type="entry name" value="Pkinase"/>
    <property type="match status" value="1"/>
</dbReference>
<reference evidence="2" key="1">
    <citation type="journal article" date="2020" name="Phytopathology">
        <title>Genome sequence of the chestnut blight fungus Cryphonectria parasitica EP155: A fundamental resource for an archetypical invasive plant pathogen.</title>
        <authorList>
            <person name="Crouch J.A."/>
            <person name="Dawe A."/>
            <person name="Aerts A."/>
            <person name="Barry K."/>
            <person name="Churchill A.C.L."/>
            <person name="Grimwood J."/>
            <person name="Hillman B."/>
            <person name="Milgroom M.G."/>
            <person name="Pangilinan J."/>
            <person name="Smith M."/>
            <person name="Salamov A."/>
            <person name="Schmutz J."/>
            <person name="Yadav J."/>
            <person name="Grigoriev I.V."/>
            <person name="Nuss D."/>
        </authorList>
    </citation>
    <scope>NUCLEOTIDE SEQUENCE</scope>
    <source>
        <strain evidence="2">EP155</strain>
    </source>
</reference>
<dbReference type="SMART" id="SM00220">
    <property type="entry name" value="S_TKc"/>
    <property type="match status" value="1"/>
</dbReference>
<dbReference type="PANTHER" id="PTHR24359:SF1">
    <property type="entry name" value="INHIBITOR OF NUCLEAR FACTOR KAPPA-B KINASE EPSILON SUBUNIT HOMOLOG 1-RELATED"/>
    <property type="match status" value="1"/>
</dbReference>
<dbReference type="RefSeq" id="XP_040777441.1">
    <property type="nucleotide sequence ID" value="XM_040920502.1"/>
</dbReference>
<dbReference type="AlphaFoldDB" id="A0A9P4Y4S5"/>
<evidence type="ECO:0000313" key="2">
    <source>
        <dbReference type="EMBL" id="KAF3766480.1"/>
    </source>
</evidence>
<keyword evidence="2" id="KW-0808">Transferase</keyword>
<dbReference type="Gene3D" id="1.10.510.10">
    <property type="entry name" value="Transferase(Phosphotransferase) domain 1"/>
    <property type="match status" value="1"/>
</dbReference>
<dbReference type="PROSITE" id="PS50011">
    <property type="entry name" value="PROTEIN_KINASE_DOM"/>
    <property type="match status" value="1"/>
</dbReference>
<keyword evidence="2" id="KW-0418">Kinase</keyword>
<dbReference type="EMBL" id="MU032347">
    <property type="protein sequence ID" value="KAF3766480.1"/>
    <property type="molecule type" value="Genomic_DNA"/>
</dbReference>
<dbReference type="InterPro" id="IPR000719">
    <property type="entry name" value="Prot_kinase_dom"/>
</dbReference>
<dbReference type="InterPro" id="IPR011009">
    <property type="entry name" value="Kinase-like_dom_sf"/>
</dbReference>
<protein>
    <submittedName>
        <fullName evidence="2">Kinase-like protein</fullName>
    </submittedName>
</protein>
<dbReference type="GO" id="GO:0004674">
    <property type="term" value="F:protein serine/threonine kinase activity"/>
    <property type="evidence" value="ECO:0007669"/>
    <property type="project" value="TreeGrafter"/>
</dbReference>
<dbReference type="GO" id="GO:0005524">
    <property type="term" value="F:ATP binding"/>
    <property type="evidence" value="ECO:0007669"/>
    <property type="project" value="InterPro"/>
</dbReference>
<comment type="caution">
    <text evidence="2">The sequence shown here is derived from an EMBL/GenBank/DDBJ whole genome shotgun (WGS) entry which is preliminary data.</text>
</comment>
<dbReference type="OrthoDB" id="4062651at2759"/>
<evidence type="ECO:0000259" key="1">
    <source>
        <dbReference type="PROSITE" id="PS50011"/>
    </source>
</evidence>
<proteinExistence type="predicted"/>
<dbReference type="GeneID" id="63837631"/>
<dbReference type="SUPFAM" id="SSF56112">
    <property type="entry name" value="Protein kinase-like (PK-like)"/>
    <property type="match status" value="1"/>
</dbReference>
<sequence>MAEGFGSDQSLLKLRWDLRDRLMRELRPDLDKQRQRFIPRDALFRIIERRNVLKILKASSSQTDDNATNEEIAQRLCPKENVFLGPALHPVCDSTWYAQRNLAQGSSTVLGLTEAEARLFDFWQWIVFTPFIERLSADVPKFHDEVSLPWCELTSTHDIAESTDDDIEGQVTVVQKARIYTNNHNLTEKDDDYVVVKLFNDLSISEARKEMFEREVQANRNTPQHDRIVPLLAAFEHCQIPYLLFPWAQEGNLQELWKKYELGGVQPSSRPPEYDWYSDNWLFDECFQVAEALATFQGFRDGGRSGSAPQIHMDIKPENILCFESVADGKKHFILKLSDLGEARQAGTGESIDSGFIPHVKTQRPPESEAISFKYDVWCLGCVFLEFVTWALCGWHGCIDFREERFKEQDAPETTDLSTGSRFEDDIFFKKVKGKRKLVPVVDYQTIKTFTAGRSSTRRSFQIVSRVEIIIQIKDSVITRLMKLTS</sequence>
<evidence type="ECO:0000313" key="3">
    <source>
        <dbReference type="Proteomes" id="UP000803844"/>
    </source>
</evidence>
<feature type="domain" description="Protein kinase" evidence="1">
    <location>
        <begin position="160"/>
        <end position="486"/>
    </location>
</feature>
<gene>
    <name evidence="2" type="ORF">M406DRAFT_330293</name>
</gene>
<keyword evidence="3" id="KW-1185">Reference proteome</keyword>
<organism evidence="2 3">
    <name type="scientific">Cryphonectria parasitica (strain ATCC 38755 / EP155)</name>
    <dbReference type="NCBI Taxonomy" id="660469"/>
    <lineage>
        <taxon>Eukaryota</taxon>
        <taxon>Fungi</taxon>
        <taxon>Dikarya</taxon>
        <taxon>Ascomycota</taxon>
        <taxon>Pezizomycotina</taxon>
        <taxon>Sordariomycetes</taxon>
        <taxon>Sordariomycetidae</taxon>
        <taxon>Diaporthales</taxon>
        <taxon>Cryphonectriaceae</taxon>
        <taxon>Cryphonectria-Endothia species complex</taxon>
        <taxon>Cryphonectria</taxon>
    </lineage>
</organism>
<dbReference type="Proteomes" id="UP000803844">
    <property type="component" value="Unassembled WGS sequence"/>
</dbReference>
<accession>A0A9P4Y4S5</accession>
<name>A0A9P4Y4S5_CRYP1</name>